<dbReference type="InterPro" id="IPR005846">
    <property type="entry name" value="A-D-PHexomutase_a/b/a-III"/>
</dbReference>
<feature type="binding site" evidence="6">
    <location>
        <position position="240"/>
    </location>
    <ligand>
        <name>Mg(2+)</name>
        <dbReference type="ChEBI" id="CHEBI:18420"/>
    </ligand>
</feature>
<evidence type="ECO:0000256" key="6">
    <source>
        <dbReference type="HAMAP-Rule" id="MF_01554"/>
    </source>
</evidence>
<dbReference type="EMBL" id="LN734822">
    <property type="protein sequence ID" value="CEL24148.1"/>
    <property type="molecule type" value="Genomic_DNA"/>
</dbReference>
<feature type="domain" description="Alpha-D-phosphohexomutase alpha/beta/alpha" evidence="10">
    <location>
        <begin position="158"/>
        <end position="253"/>
    </location>
</feature>
<evidence type="ECO:0000256" key="5">
    <source>
        <dbReference type="ARBA" id="ARBA00023235"/>
    </source>
</evidence>
<keyword evidence="2 6" id="KW-0597">Phosphoprotein</keyword>
<feature type="binding site" evidence="6">
    <location>
        <position position="244"/>
    </location>
    <ligand>
        <name>Mg(2+)</name>
        <dbReference type="ChEBI" id="CHEBI:18420"/>
    </ligand>
</feature>
<dbReference type="Proteomes" id="UP000062768">
    <property type="component" value="Chromosome I"/>
</dbReference>
<name>A0A089ZIP2_METFO</name>
<evidence type="ECO:0000313" key="13">
    <source>
        <dbReference type="EMBL" id="CEL24148.1"/>
    </source>
</evidence>
<evidence type="ECO:0000259" key="9">
    <source>
        <dbReference type="Pfam" id="PF02878"/>
    </source>
</evidence>
<dbReference type="KEGG" id="mfc:BRM9_1855"/>
<feature type="domain" description="Alpha-D-phosphohexomutase alpha/beta/alpha" evidence="9">
    <location>
        <begin position="7"/>
        <end position="138"/>
    </location>
</feature>
<evidence type="ECO:0000256" key="3">
    <source>
        <dbReference type="ARBA" id="ARBA00022723"/>
    </source>
</evidence>
<dbReference type="InterPro" id="IPR024086">
    <property type="entry name" value="GlmM_arc-type"/>
</dbReference>
<dbReference type="GO" id="GO:0008966">
    <property type="term" value="F:phosphoglucosamine mutase activity"/>
    <property type="evidence" value="ECO:0007669"/>
    <property type="project" value="UniProtKB-UniRule"/>
</dbReference>
<dbReference type="EC" id="5.4.2.10" evidence="6"/>
<dbReference type="InterPro" id="IPR005844">
    <property type="entry name" value="A-D-PHexomutase_a/b/a-I"/>
</dbReference>
<dbReference type="Pfam" id="PF00408">
    <property type="entry name" value="PGM_PMM_IV"/>
    <property type="match status" value="1"/>
</dbReference>
<feature type="domain" description="Alpha-D-phosphohexomutase C-terminal" evidence="8">
    <location>
        <begin position="390"/>
        <end position="443"/>
    </location>
</feature>
<dbReference type="PANTHER" id="PTHR43771">
    <property type="entry name" value="PHOSPHOMANNOMUTASE"/>
    <property type="match status" value="1"/>
</dbReference>
<dbReference type="FunFam" id="3.40.120.10:FF:000003">
    <property type="entry name" value="Phosphoglucosamine mutase"/>
    <property type="match status" value="1"/>
</dbReference>
<dbReference type="CDD" id="cd03087">
    <property type="entry name" value="PGM_like1"/>
    <property type="match status" value="1"/>
</dbReference>
<dbReference type="GeneID" id="26738760"/>
<dbReference type="HAMAP" id="MF_01554_A">
    <property type="entry name" value="GlmM_A"/>
    <property type="match status" value="1"/>
</dbReference>
<comment type="PTM">
    <text evidence="6">Activated by phosphorylation.</text>
</comment>
<feature type="active site" description="Phosphoserine intermediate" evidence="6">
    <location>
        <position position="101"/>
    </location>
</feature>
<dbReference type="Proteomes" id="UP000029661">
    <property type="component" value="Chromosome"/>
</dbReference>
<dbReference type="NCBIfam" id="TIGR03990">
    <property type="entry name" value="Arch_GlmM"/>
    <property type="match status" value="1"/>
</dbReference>
<dbReference type="InterPro" id="IPR005843">
    <property type="entry name" value="A-D-PHexomutase_C"/>
</dbReference>
<sequence>MDTEIPKLFGTSGIRGKIEEDITPELALRVGRAISTYLGKKKKIVVGYDTRTSNLMLERAVSAGILQGGCQVLSIGMVPTPVVGYATMKLEADAGVMITASHNPSPYNGIKLWNPDGMAYLQEQERTIERIIHENKFYNAPWEDIGKITDVSPVVNDYTEDLLGLMNIQPGLKVVVDCANGAASYLSPFILRKAGCKVVSLNAQPDGFFPGRKPEPSEANLQELMKVVKVTGADLGIAHDGDADRMIAVDDKGRMADFDKLLALVSAEIGGCVVTTVDASACIDRALEGVGGTVERTKVGDVHVAEMIHNIDATFGGEPSGTWLHPEFCMCPDGILSALKVIKLVQNRGPLSLLLDNIPVYPTMRDKIDCREDQKDPLMEKAKTDLPSIYQEVADVNLKDGVRISFEDGSWVLVRPSGTESFIRITLEGKTEDKARMIHEKAAKFIHELL</sequence>
<dbReference type="FunFam" id="3.40.120.10:FF:000001">
    <property type="entry name" value="Phosphoglucosamine mutase"/>
    <property type="match status" value="1"/>
</dbReference>
<feature type="binding site" evidence="6">
    <location>
        <position position="242"/>
    </location>
    <ligand>
        <name>Mg(2+)</name>
        <dbReference type="ChEBI" id="CHEBI:18420"/>
    </ligand>
</feature>
<evidence type="ECO:0000256" key="4">
    <source>
        <dbReference type="ARBA" id="ARBA00022842"/>
    </source>
</evidence>
<evidence type="ECO:0000259" key="10">
    <source>
        <dbReference type="Pfam" id="PF02879"/>
    </source>
</evidence>
<dbReference type="InterPro" id="IPR016066">
    <property type="entry name" value="A-D-PHexomutase_CS"/>
</dbReference>
<organism evidence="12 14">
    <name type="scientific">Methanobacterium formicicum</name>
    <dbReference type="NCBI Taxonomy" id="2162"/>
    <lineage>
        <taxon>Archaea</taxon>
        <taxon>Methanobacteriati</taxon>
        <taxon>Methanobacteriota</taxon>
        <taxon>Methanomada group</taxon>
        <taxon>Methanobacteria</taxon>
        <taxon>Methanobacteriales</taxon>
        <taxon>Methanobacteriaceae</taxon>
        <taxon>Methanobacterium</taxon>
    </lineage>
</organism>
<dbReference type="GO" id="GO:0005975">
    <property type="term" value="P:carbohydrate metabolic process"/>
    <property type="evidence" value="ECO:0007669"/>
    <property type="project" value="InterPro"/>
</dbReference>
<evidence type="ECO:0000313" key="14">
    <source>
        <dbReference type="Proteomes" id="UP000029661"/>
    </source>
</evidence>
<dbReference type="Pfam" id="PF02878">
    <property type="entry name" value="PGM_PMM_I"/>
    <property type="match status" value="1"/>
</dbReference>
<dbReference type="PRINTS" id="PR00509">
    <property type="entry name" value="PGMPMM"/>
</dbReference>
<keyword evidence="5 6" id="KW-0413">Isomerase</keyword>
<dbReference type="Pfam" id="PF02879">
    <property type="entry name" value="PGM_PMM_II"/>
    <property type="match status" value="1"/>
</dbReference>
<keyword evidence="4 6" id="KW-0460">Magnesium</keyword>
<dbReference type="PANTHER" id="PTHR43771:SF1">
    <property type="entry name" value="PHOSPHOMANNOMUTASE"/>
    <property type="match status" value="1"/>
</dbReference>
<accession>A0A089ZIP2</accession>
<keyword evidence="3 6" id="KW-0479">Metal-binding</keyword>
<dbReference type="InterPro" id="IPR036900">
    <property type="entry name" value="A-D-PHexomutase_C_sf"/>
</dbReference>
<protein>
    <recommendedName>
        <fullName evidence="6">Probable phosphoglucosamine mutase</fullName>
        <ecNumber evidence="6">5.4.2.10</ecNumber>
    </recommendedName>
</protein>
<dbReference type="InterPro" id="IPR005845">
    <property type="entry name" value="A-D-PHexomutase_a/b/a-II"/>
</dbReference>
<dbReference type="STRING" id="2162.BRM9_1855"/>
<keyword evidence="15" id="KW-1185">Reference proteome</keyword>
<dbReference type="Pfam" id="PF02880">
    <property type="entry name" value="PGM_PMM_III"/>
    <property type="match status" value="1"/>
</dbReference>
<evidence type="ECO:0000256" key="2">
    <source>
        <dbReference type="ARBA" id="ARBA00022553"/>
    </source>
</evidence>
<evidence type="ECO:0000259" key="11">
    <source>
        <dbReference type="Pfam" id="PF02880"/>
    </source>
</evidence>
<dbReference type="PATRIC" id="fig|2162.10.peg.521"/>
<dbReference type="Gene3D" id="3.40.120.10">
    <property type="entry name" value="Alpha-D-Glucose-1,6-Bisphosphate, subunit A, domain 3"/>
    <property type="match status" value="3"/>
</dbReference>
<dbReference type="SUPFAM" id="SSF55957">
    <property type="entry name" value="Phosphoglucomutase, C-terminal domain"/>
    <property type="match status" value="1"/>
</dbReference>
<comment type="catalytic activity">
    <reaction evidence="6">
        <text>alpha-D-glucosamine 1-phosphate = D-glucosamine 6-phosphate</text>
        <dbReference type="Rhea" id="RHEA:23424"/>
        <dbReference type="ChEBI" id="CHEBI:58516"/>
        <dbReference type="ChEBI" id="CHEBI:58725"/>
        <dbReference type="EC" id="5.4.2.10"/>
    </reaction>
</comment>
<dbReference type="InterPro" id="IPR023666">
    <property type="entry name" value="GlmM_arc"/>
</dbReference>
<feature type="modified residue" description="Phosphoserine" evidence="6">
    <location>
        <position position="101"/>
    </location>
</feature>
<feature type="binding site" description="via phosphate group" evidence="6">
    <location>
        <position position="101"/>
    </location>
    <ligand>
        <name>Mg(2+)</name>
        <dbReference type="ChEBI" id="CHEBI:18420"/>
    </ligand>
</feature>
<dbReference type="RefSeq" id="WP_048085567.1">
    <property type="nucleotide sequence ID" value="NZ_CP006933.1"/>
</dbReference>
<dbReference type="PROSITE" id="PS00710">
    <property type="entry name" value="PGM_PMM"/>
    <property type="match status" value="1"/>
</dbReference>
<comment type="cofactor">
    <cofactor evidence="6">
        <name>Mg(2+)</name>
        <dbReference type="ChEBI" id="CHEBI:18420"/>
    </cofactor>
    <text evidence="6">Binds 1 Mg(2+) ion per subunit.</text>
</comment>
<evidence type="ECO:0000256" key="1">
    <source>
        <dbReference type="ARBA" id="ARBA00010231"/>
    </source>
</evidence>
<dbReference type="SUPFAM" id="SSF53738">
    <property type="entry name" value="Phosphoglucomutase, first 3 domains"/>
    <property type="match status" value="3"/>
</dbReference>
<dbReference type="AlphaFoldDB" id="A0A089ZIP2"/>
<comment type="function">
    <text evidence="6">Catalyzes the conversion of glucosamine-6-phosphate to glucosamine-1-phosphate.</text>
</comment>
<reference evidence="13" key="2">
    <citation type="submission" date="2014-09" db="EMBL/GenBank/DDBJ databases">
        <authorList>
            <person name="Bishop-Lilly K.A."/>
            <person name="Broomall S.M."/>
            <person name="Chain P.S."/>
            <person name="Chertkov O."/>
            <person name="Coyne S.R."/>
            <person name="Daligault H.E."/>
            <person name="Davenport K.W."/>
            <person name="Erkkila T."/>
            <person name="Frey K.G."/>
            <person name="Gibbons H.S."/>
            <person name="Gu W."/>
            <person name="Jaissle J."/>
            <person name="Johnson S.L."/>
            <person name="Koroleva G.I."/>
            <person name="Ladner J.T."/>
            <person name="Lo C.-C."/>
            <person name="Minogue T.D."/>
            <person name="Munk C."/>
            <person name="Palacios G.F."/>
            <person name="Redden C.L."/>
            <person name="Rosenzweig C.N."/>
            <person name="Scholz M.B."/>
            <person name="Teshima H."/>
            <person name="Xu Y."/>
        </authorList>
    </citation>
    <scope>NUCLEOTIDE SEQUENCE</scope>
    <source>
        <strain evidence="13">Mb9</strain>
    </source>
</reference>
<dbReference type="OrthoDB" id="10363at2157"/>
<evidence type="ECO:0000259" key="8">
    <source>
        <dbReference type="Pfam" id="PF00408"/>
    </source>
</evidence>
<feature type="domain" description="Alpha-D-phosphohexomutase alpha/beta/alpha" evidence="11">
    <location>
        <begin position="269"/>
        <end position="357"/>
    </location>
</feature>
<comment type="similarity">
    <text evidence="1 6 7">Belongs to the phosphohexose mutase family.</text>
</comment>
<dbReference type="InterPro" id="IPR016055">
    <property type="entry name" value="A-D-PHexomutase_a/b/a-I/II/III"/>
</dbReference>
<evidence type="ECO:0000313" key="12">
    <source>
        <dbReference type="EMBL" id="AIS32663.1"/>
    </source>
</evidence>
<dbReference type="GO" id="GO:0000287">
    <property type="term" value="F:magnesium ion binding"/>
    <property type="evidence" value="ECO:0007669"/>
    <property type="project" value="UniProtKB-UniRule"/>
</dbReference>
<reference evidence="12" key="1">
    <citation type="submission" date="2013-12" db="EMBL/GenBank/DDBJ databases">
        <title>The complete genome sequence of Methanobacterium sp. BRM9.</title>
        <authorList>
            <consortium name="Pastoral Greenhouse Gas Research Consortium"/>
            <person name="Kelly W.J."/>
            <person name="Leahy S.C."/>
            <person name="Perry R."/>
            <person name="Li D."/>
            <person name="Altermann E."/>
            <person name="Lambie S.C."/>
            <person name="Attwood G.T."/>
        </authorList>
    </citation>
    <scope>NUCLEOTIDE SEQUENCE [LARGE SCALE GENOMIC DNA]</scope>
    <source>
        <strain evidence="12">BRM9</strain>
    </source>
</reference>
<dbReference type="InterPro" id="IPR005841">
    <property type="entry name" value="Alpha-D-phosphohexomutase_SF"/>
</dbReference>
<proteinExistence type="inferred from homology"/>
<evidence type="ECO:0000313" key="15">
    <source>
        <dbReference type="Proteomes" id="UP000062768"/>
    </source>
</evidence>
<gene>
    <name evidence="12" type="primary">glmM1</name>
    <name evidence="6" type="synonym">glmM</name>
    <name evidence="13" type="synonym">glmM3</name>
    <name evidence="12" type="ORF">BRM9_1855</name>
    <name evidence="13" type="ORF">MB9_0501</name>
</gene>
<dbReference type="Gene3D" id="3.30.310.50">
    <property type="entry name" value="Alpha-D-phosphohexomutase, C-terminal domain"/>
    <property type="match status" value="1"/>
</dbReference>
<dbReference type="EMBL" id="CP006933">
    <property type="protein sequence ID" value="AIS32663.1"/>
    <property type="molecule type" value="Genomic_DNA"/>
</dbReference>
<evidence type="ECO:0000256" key="7">
    <source>
        <dbReference type="RuleBase" id="RU004326"/>
    </source>
</evidence>